<accession>A0A8H3UGK3</accession>
<dbReference type="AlphaFoldDB" id="A0A8H3UGK3"/>
<feature type="transmembrane region" description="Helical" evidence="2">
    <location>
        <begin position="347"/>
        <end position="365"/>
    </location>
</feature>
<dbReference type="Proteomes" id="UP000447873">
    <property type="component" value="Unassembled WGS sequence"/>
</dbReference>
<evidence type="ECO:0000259" key="3">
    <source>
        <dbReference type="Pfam" id="PF01757"/>
    </source>
</evidence>
<name>A0A8H3UGK3_VENIN</name>
<comment type="caution">
    <text evidence="4">The sequence shown here is derived from an EMBL/GenBank/DDBJ whole genome shotgun (WGS) entry which is preliminary data.</text>
</comment>
<gene>
    <name evidence="4" type="ORF">EG328_006351</name>
</gene>
<reference evidence="4 5" key="1">
    <citation type="submission" date="2018-12" db="EMBL/GenBank/DDBJ databases">
        <title>Venturia inaequalis Genome Resource.</title>
        <authorList>
            <person name="Lichtner F.J."/>
        </authorList>
    </citation>
    <scope>NUCLEOTIDE SEQUENCE [LARGE SCALE GENOMIC DNA]</scope>
    <source>
        <strain evidence="4 5">120213</strain>
    </source>
</reference>
<feature type="transmembrane region" description="Helical" evidence="2">
    <location>
        <begin position="236"/>
        <end position="260"/>
    </location>
</feature>
<feature type="domain" description="Acyltransferase 3" evidence="3">
    <location>
        <begin position="55"/>
        <end position="431"/>
    </location>
</feature>
<proteinExistence type="predicted"/>
<protein>
    <recommendedName>
        <fullName evidence="3">Acyltransferase 3 domain-containing protein</fullName>
    </recommendedName>
</protein>
<dbReference type="InterPro" id="IPR002656">
    <property type="entry name" value="Acyl_transf_3_dom"/>
</dbReference>
<feature type="transmembrane region" description="Helical" evidence="2">
    <location>
        <begin position="417"/>
        <end position="434"/>
    </location>
</feature>
<feature type="region of interest" description="Disordered" evidence="1">
    <location>
        <begin position="273"/>
        <end position="292"/>
    </location>
</feature>
<organism evidence="4 5">
    <name type="scientific">Venturia inaequalis</name>
    <name type="common">Apple scab fungus</name>
    <dbReference type="NCBI Taxonomy" id="5025"/>
    <lineage>
        <taxon>Eukaryota</taxon>
        <taxon>Fungi</taxon>
        <taxon>Dikarya</taxon>
        <taxon>Ascomycota</taxon>
        <taxon>Pezizomycotina</taxon>
        <taxon>Dothideomycetes</taxon>
        <taxon>Pleosporomycetidae</taxon>
        <taxon>Venturiales</taxon>
        <taxon>Venturiaceae</taxon>
        <taxon>Venturia</taxon>
    </lineage>
</organism>
<evidence type="ECO:0000313" key="5">
    <source>
        <dbReference type="Proteomes" id="UP000447873"/>
    </source>
</evidence>
<evidence type="ECO:0000256" key="2">
    <source>
        <dbReference type="SAM" id="Phobius"/>
    </source>
</evidence>
<feature type="transmembrane region" description="Helical" evidence="2">
    <location>
        <begin position="377"/>
        <end position="397"/>
    </location>
</feature>
<keyword evidence="2" id="KW-0812">Transmembrane</keyword>
<keyword evidence="2" id="KW-1133">Transmembrane helix</keyword>
<dbReference type="EMBL" id="WNWS01000336">
    <property type="protein sequence ID" value="KAE9970292.1"/>
    <property type="molecule type" value="Genomic_DNA"/>
</dbReference>
<feature type="compositionally biased region" description="Low complexity" evidence="1">
    <location>
        <begin position="1"/>
        <end position="13"/>
    </location>
</feature>
<dbReference type="PANTHER" id="PTHR23028">
    <property type="entry name" value="ACETYLTRANSFERASE"/>
    <property type="match status" value="1"/>
</dbReference>
<evidence type="ECO:0000256" key="1">
    <source>
        <dbReference type="SAM" id="MobiDB-lite"/>
    </source>
</evidence>
<sequence length="455" mass="52350">MSTSNSLLTTSSTEKYDPQPAPSPLTRLPTLLLSLLPKFLKRHGLKRKHTLKETAYLDALRGIAALIVINHHHLHPSKHAIFGLFTAGKSSVNVFFVISGFVLSYASLKSARAREEGKLLNGLAGALFRRWMRLFLPSFVATFVALVLVRMGRLPYVARYEFLHQQVWDWMRDCAVLSNPFAGPRGYKIAFNSEFSSRYVDPLWTIPLEFRGSIVLYAVLVGTCKLRAGMRMAVTILLVVGCYIWSSIFVALFLGGMGIAEVNLWRGEREREMGHHLPSSQQQEMDSPLPPKSRKERAGWLTLFVTSLFLLNQPDDFPTTTVHPWPYLRSQVPAHLMKEHDQLAQHFWLSIGALLFVLCLDNYPALQKPLRWDISQYLGDVSFGVYVMHVLLMWAWWQPTMLPFWQRHFGQGDFAWWVVWVLYVGLILWVGELFSRIDKKIVGFGKWLQERLFEW</sequence>
<keyword evidence="2" id="KW-0472">Membrane</keyword>
<dbReference type="InterPro" id="IPR050879">
    <property type="entry name" value="Acyltransferase_3"/>
</dbReference>
<evidence type="ECO:0000313" key="4">
    <source>
        <dbReference type="EMBL" id="KAE9970292.1"/>
    </source>
</evidence>
<feature type="region of interest" description="Disordered" evidence="1">
    <location>
        <begin position="1"/>
        <end position="23"/>
    </location>
</feature>
<dbReference type="GO" id="GO:0016747">
    <property type="term" value="F:acyltransferase activity, transferring groups other than amino-acyl groups"/>
    <property type="evidence" value="ECO:0007669"/>
    <property type="project" value="InterPro"/>
</dbReference>
<feature type="transmembrane region" description="Helical" evidence="2">
    <location>
        <begin position="80"/>
        <end position="108"/>
    </location>
</feature>
<feature type="transmembrane region" description="Helical" evidence="2">
    <location>
        <begin position="134"/>
        <end position="152"/>
    </location>
</feature>
<dbReference type="Pfam" id="PF01757">
    <property type="entry name" value="Acyl_transf_3"/>
    <property type="match status" value="1"/>
</dbReference>
<dbReference type="PANTHER" id="PTHR23028:SF134">
    <property type="entry name" value="PUTATIVE (AFU_ORTHOLOGUE AFUA_4G08520)-RELATED"/>
    <property type="match status" value="1"/>
</dbReference>